<evidence type="ECO:0000256" key="3">
    <source>
        <dbReference type="ARBA" id="ARBA00022763"/>
    </source>
</evidence>
<dbReference type="PANTHER" id="PTHR33991">
    <property type="entry name" value="DNA REPAIR PROTEIN RECO"/>
    <property type="match status" value="1"/>
</dbReference>
<evidence type="ECO:0000256" key="4">
    <source>
        <dbReference type="ARBA" id="ARBA00023172"/>
    </source>
</evidence>
<reference evidence="9" key="1">
    <citation type="journal article" date="2021" name="PeerJ">
        <title>Extensive microbial diversity within the chicken gut microbiome revealed by metagenomics and culture.</title>
        <authorList>
            <person name="Gilroy R."/>
            <person name="Ravi A."/>
            <person name="Getino M."/>
            <person name="Pursley I."/>
            <person name="Horton D.L."/>
            <person name="Alikhan N.F."/>
            <person name="Baker D."/>
            <person name="Gharbi K."/>
            <person name="Hall N."/>
            <person name="Watson M."/>
            <person name="Adriaenssens E.M."/>
            <person name="Foster-Nyarko E."/>
            <person name="Jarju S."/>
            <person name="Secka A."/>
            <person name="Antonio M."/>
            <person name="Oren A."/>
            <person name="Chaudhuri R.R."/>
            <person name="La Ragione R."/>
            <person name="Hildebrand F."/>
            <person name="Pallen M.J."/>
        </authorList>
    </citation>
    <scope>NUCLEOTIDE SEQUENCE</scope>
    <source>
        <strain evidence="9">CHK193-4272</strain>
    </source>
</reference>
<keyword evidence="3 7" id="KW-0227">DNA damage</keyword>
<dbReference type="HAMAP" id="MF_00201">
    <property type="entry name" value="RecO"/>
    <property type="match status" value="1"/>
</dbReference>
<protein>
    <recommendedName>
        <fullName evidence="2 7">DNA repair protein RecO</fullName>
    </recommendedName>
    <alternativeName>
        <fullName evidence="6 7">Recombination protein O</fullName>
    </alternativeName>
</protein>
<keyword evidence="5 7" id="KW-0234">DNA repair</keyword>
<evidence type="ECO:0000259" key="8">
    <source>
        <dbReference type="Pfam" id="PF11967"/>
    </source>
</evidence>
<evidence type="ECO:0000256" key="2">
    <source>
        <dbReference type="ARBA" id="ARBA00021310"/>
    </source>
</evidence>
<dbReference type="GO" id="GO:0006302">
    <property type="term" value="P:double-strand break repair"/>
    <property type="evidence" value="ECO:0007669"/>
    <property type="project" value="TreeGrafter"/>
</dbReference>
<evidence type="ECO:0000256" key="6">
    <source>
        <dbReference type="ARBA" id="ARBA00033409"/>
    </source>
</evidence>
<gene>
    <name evidence="7 9" type="primary">recO</name>
    <name evidence="9" type="ORF">H9746_04420</name>
</gene>
<dbReference type="InterPro" id="IPR037278">
    <property type="entry name" value="ARFGAP/RecO"/>
</dbReference>
<dbReference type="EMBL" id="DXIE01000028">
    <property type="protein sequence ID" value="HIV62080.1"/>
    <property type="molecule type" value="Genomic_DNA"/>
</dbReference>
<proteinExistence type="inferred from homology"/>
<dbReference type="Gene3D" id="2.40.50.140">
    <property type="entry name" value="Nucleic acid-binding proteins"/>
    <property type="match status" value="1"/>
</dbReference>
<dbReference type="SUPFAM" id="SSF57863">
    <property type="entry name" value="ArfGap/RecO-like zinc finger"/>
    <property type="match status" value="1"/>
</dbReference>
<comment type="caution">
    <text evidence="9">The sequence shown here is derived from an EMBL/GenBank/DDBJ whole genome shotgun (WGS) entry which is preliminary data.</text>
</comment>
<dbReference type="SUPFAM" id="SSF50249">
    <property type="entry name" value="Nucleic acid-binding proteins"/>
    <property type="match status" value="1"/>
</dbReference>
<reference evidence="9" key="2">
    <citation type="submission" date="2021-04" db="EMBL/GenBank/DDBJ databases">
        <authorList>
            <person name="Gilroy R."/>
        </authorList>
    </citation>
    <scope>NUCLEOTIDE SEQUENCE</scope>
    <source>
        <strain evidence="9">CHK193-4272</strain>
    </source>
</reference>
<dbReference type="InterPro" id="IPR003717">
    <property type="entry name" value="RecO"/>
</dbReference>
<dbReference type="NCBIfam" id="TIGR00613">
    <property type="entry name" value="reco"/>
    <property type="match status" value="1"/>
</dbReference>
<dbReference type="Gene3D" id="1.20.1440.120">
    <property type="entry name" value="Recombination protein O, C-terminal domain"/>
    <property type="match status" value="1"/>
</dbReference>
<accession>A0A9D1PHV1</accession>
<dbReference type="Proteomes" id="UP000886808">
    <property type="component" value="Unassembled WGS sequence"/>
</dbReference>
<name>A0A9D1PHV1_9FIRM</name>
<evidence type="ECO:0000256" key="5">
    <source>
        <dbReference type="ARBA" id="ARBA00023204"/>
    </source>
</evidence>
<dbReference type="PANTHER" id="PTHR33991:SF1">
    <property type="entry name" value="DNA REPAIR PROTEIN RECO"/>
    <property type="match status" value="1"/>
</dbReference>
<feature type="domain" description="DNA replication/recombination mediator RecO N-terminal" evidence="8">
    <location>
        <begin position="1"/>
        <end position="77"/>
    </location>
</feature>
<dbReference type="InterPro" id="IPR012340">
    <property type="entry name" value="NA-bd_OB-fold"/>
</dbReference>
<evidence type="ECO:0000256" key="7">
    <source>
        <dbReference type="HAMAP-Rule" id="MF_00201"/>
    </source>
</evidence>
<evidence type="ECO:0000256" key="1">
    <source>
        <dbReference type="ARBA" id="ARBA00007452"/>
    </source>
</evidence>
<comment type="similarity">
    <text evidence="1 7">Belongs to the RecO family.</text>
</comment>
<dbReference type="GO" id="GO:0043590">
    <property type="term" value="C:bacterial nucleoid"/>
    <property type="evidence" value="ECO:0007669"/>
    <property type="project" value="TreeGrafter"/>
</dbReference>
<keyword evidence="4 7" id="KW-0233">DNA recombination</keyword>
<organism evidence="9 10">
    <name type="scientific">Candidatus Butyricicoccus avistercoris</name>
    <dbReference type="NCBI Taxonomy" id="2838518"/>
    <lineage>
        <taxon>Bacteria</taxon>
        <taxon>Bacillati</taxon>
        <taxon>Bacillota</taxon>
        <taxon>Clostridia</taxon>
        <taxon>Eubacteriales</taxon>
        <taxon>Butyricicoccaceae</taxon>
        <taxon>Butyricicoccus</taxon>
    </lineage>
</organism>
<comment type="function">
    <text evidence="7">Involved in DNA repair and RecF pathway recombination.</text>
</comment>
<dbReference type="Pfam" id="PF11967">
    <property type="entry name" value="RecO_N"/>
    <property type="match status" value="1"/>
</dbReference>
<sequence length="245" mass="27815">MQHQKIKGLVIRETNFGEANRYITVLTEQGMKIEVLCKNARNSKLSAAIRIFCFSEFTLYQKNDKYTLNDAMLIHSFWGVTQDVEIYALSCYFAECAMALTESIENHPQITKLILYTLRAISEQSREQKLVKAAFELKIMAICGFAPDLSVCGACLKPINGQVYFSVREGVVLDESCKNRIGKGDFVALSSGTYEAMKYILSKEKIFAFTLGQDSLNQLSIICEQYMLYHLARGFASLDFYKTLF</sequence>
<dbReference type="GO" id="GO:0006310">
    <property type="term" value="P:DNA recombination"/>
    <property type="evidence" value="ECO:0007669"/>
    <property type="project" value="UniProtKB-UniRule"/>
</dbReference>
<dbReference type="InterPro" id="IPR022572">
    <property type="entry name" value="DNA_rep/recomb_RecO_N"/>
</dbReference>
<evidence type="ECO:0000313" key="10">
    <source>
        <dbReference type="Proteomes" id="UP000886808"/>
    </source>
</evidence>
<evidence type="ECO:0000313" key="9">
    <source>
        <dbReference type="EMBL" id="HIV62080.1"/>
    </source>
</evidence>
<dbReference type="InterPro" id="IPR042242">
    <property type="entry name" value="RecO_C"/>
</dbReference>
<dbReference type="Pfam" id="PF02565">
    <property type="entry name" value="RecO_C"/>
    <property type="match status" value="1"/>
</dbReference>
<dbReference type="AlphaFoldDB" id="A0A9D1PHV1"/>